<feature type="transmembrane region" description="Helical" evidence="1">
    <location>
        <begin position="188"/>
        <end position="210"/>
    </location>
</feature>
<dbReference type="Proteomes" id="UP000541352">
    <property type="component" value="Unassembled WGS sequence"/>
</dbReference>
<evidence type="ECO:0000313" key="2">
    <source>
        <dbReference type="EMBL" id="MBB3838798.1"/>
    </source>
</evidence>
<dbReference type="RefSeq" id="WP_183974522.1">
    <property type="nucleotide sequence ID" value="NZ_JACIBY010000005.1"/>
</dbReference>
<dbReference type="AlphaFoldDB" id="A0A7W6EQS2"/>
<keyword evidence="1" id="KW-0812">Transmembrane</keyword>
<name>A0A7W6EQS2_9BACT</name>
<protein>
    <submittedName>
        <fullName evidence="2">Uncharacterized protein</fullName>
    </submittedName>
</protein>
<gene>
    <name evidence="2" type="ORF">FHS57_002804</name>
</gene>
<evidence type="ECO:0000313" key="3">
    <source>
        <dbReference type="Proteomes" id="UP000541352"/>
    </source>
</evidence>
<feature type="transmembrane region" description="Helical" evidence="1">
    <location>
        <begin position="125"/>
        <end position="146"/>
    </location>
</feature>
<feature type="transmembrane region" description="Helical" evidence="1">
    <location>
        <begin position="85"/>
        <end position="113"/>
    </location>
</feature>
<accession>A0A7W6EQS2</accession>
<organism evidence="2 3">
    <name type="scientific">Runella defluvii</name>
    <dbReference type="NCBI Taxonomy" id="370973"/>
    <lineage>
        <taxon>Bacteria</taxon>
        <taxon>Pseudomonadati</taxon>
        <taxon>Bacteroidota</taxon>
        <taxon>Cytophagia</taxon>
        <taxon>Cytophagales</taxon>
        <taxon>Spirosomataceae</taxon>
        <taxon>Runella</taxon>
    </lineage>
</organism>
<keyword evidence="1" id="KW-0472">Membrane</keyword>
<keyword evidence="3" id="KW-1185">Reference proteome</keyword>
<sequence length="226" mass="26052">MMTELPPTQIDALYAFVSKKGVKPLDVQIELVDHLATDIEARMEADNSVTFEDALEKSSSKFGRWGFDAILQKAEQNVRKRQSRLMWGAFLSFFRWPRVAFTATFAVLFWYLLANGLDPKIVRKTILAIWIVFGLGYGFFAVWRHSKMNKEVVLAKPPVWLGLCGQLPNFLNMLLGEFWQNSYSTEAYAIWATFFVVLITTFTWASIEIYEHLIAESKRLYPQAFA</sequence>
<comment type="caution">
    <text evidence="2">The sequence shown here is derived from an EMBL/GenBank/DDBJ whole genome shotgun (WGS) entry which is preliminary data.</text>
</comment>
<evidence type="ECO:0000256" key="1">
    <source>
        <dbReference type="SAM" id="Phobius"/>
    </source>
</evidence>
<dbReference type="EMBL" id="JACIBY010000005">
    <property type="protein sequence ID" value="MBB3838798.1"/>
    <property type="molecule type" value="Genomic_DNA"/>
</dbReference>
<keyword evidence="1" id="KW-1133">Transmembrane helix</keyword>
<proteinExistence type="predicted"/>
<reference evidence="2 3" key="1">
    <citation type="submission" date="2020-08" db="EMBL/GenBank/DDBJ databases">
        <title>Genomic Encyclopedia of Type Strains, Phase IV (KMG-IV): sequencing the most valuable type-strain genomes for metagenomic binning, comparative biology and taxonomic classification.</title>
        <authorList>
            <person name="Goeker M."/>
        </authorList>
    </citation>
    <scope>NUCLEOTIDE SEQUENCE [LARGE SCALE GENOMIC DNA]</scope>
    <source>
        <strain evidence="2 3">DSM 17976</strain>
    </source>
</reference>